<dbReference type="CDD" id="cd00130">
    <property type="entry name" value="PAS"/>
    <property type="match status" value="1"/>
</dbReference>
<dbReference type="InterPro" id="IPR000700">
    <property type="entry name" value="PAS-assoc_C"/>
</dbReference>
<reference evidence="9" key="1">
    <citation type="submission" date="2021-01" db="EMBL/GenBank/DDBJ databases">
        <title>Fulvivirga kasyanovii gen. nov., sp nov., a novel member of the phylum Bacteroidetes isolated from seawater in a mussel farm.</title>
        <authorList>
            <person name="Zhao L.-H."/>
            <person name="Wang Z.-J."/>
        </authorList>
    </citation>
    <scope>NUCLEOTIDE SEQUENCE</scope>
    <source>
        <strain evidence="9">29W222</strain>
    </source>
</reference>
<dbReference type="Gene3D" id="3.30.565.10">
    <property type="entry name" value="Histidine kinase-like ATPase, C-terminal domain"/>
    <property type="match status" value="1"/>
</dbReference>
<dbReference type="Gene3D" id="1.10.287.130">
    <property type="match status" value="1"/>
</dbReference>
<dbReference type="InterPro" id="IPR000014">
    <property type="entry name" value="PAS"/>
</dbReference>
<dbReference type="NCBIfam" id="TIGR00229">
    <property type="entry name" value="sensory_box"/>
    <property type="match status" value="1"/>
</dbReference>
<accession>A0A937KAV0</accession>
<evidence type="ECO:0000256" key="3">
    <source>
        <dbReference type="ARBA" id="ARBA00022553"/>
    </source>
</evidence>
<dbReference type="Gene3D" id="3.30.450.20">
    <property type="entry name" value="PAS domain"/>
    <property type="match status" value="1"/>
</dbReference>
<evidence type="ECO:0000256" key="5">
    <source>
        <dbReference type="ARBA" id="ARBA00022777"/>
    </source>
</evidence>
<dbReference type="PROSITE" id="PS50109">
    <property type="entry name" value="HIS_KIN"/>
    <property type="match status" value="1"/>
</dbReference>
<gene>
    <name evidence="9" type="ORF">JMN32_06880</name>
</gene>
<protein>
    <recommendedName>
        <fullName evidence="2">histidine kinase</fullName>
        <ecNumber evidence="2">2.7.13.3</ecNumber>
    </recommendedName>
</protein>
<dbReference type="SUPFAM" id="SSF55785">
    <property type="entry name" value="PYP-like sensor domain (PAS domain)"/>
    <property type="match status" value="1"/>
</dbReference>
<dbReference type="FunFam" id="3.30.565.10:FF:000006">
    <property type="entry name" value="Sensor histidine kinase WalK"/>
    <property type="match status" value="1"/>
</dbReference>
<dbReference type="InterPro" id="IPR036890">
    <property type="entry name" value="HATPase_C_sf"/>
</dbReference>
<dbReference type="PANTHER" id="PTHR43304">
    <property type="entry name" value="PHYTOCHROME-LIKE PROTEIN CPH1"/>
    <property type="match status" value="1"/>
</dbReference>
<comment type="caution">
    <text evidence="9">The sequence shown here is derived from an EMBL/GenBank/DDBJ whole genome shotgun (WGS) entry which is preliminary data.</text>
</comment>
<dbReference type="GO" id="GO:0000155">
    <property type="term" value="F:phosphorelay sensor kinase activity"/>
    <property type="evidence" value="ECO:0007669"/>
    <property type="project" value="InterPro"/>
</dbReference>
<dbReference type="InterPro" id="IPR004358">
    <property type="entry name" value="Sig_transdc_His_kin-like_C"/>
</dbReference>
<dbReference type="SMART" id="SM00091">
    <property type="entry name" value="PAS"/>
    <property type="match status" value="1"/>
</dbReference>
<evidence type="ECO:0000256" key="2">
    <source>
        <dbReference type="ARBA" id="ARBA00012438"/>
    </source>
</evidence>
<keyword evidence="4" id="KW-0808">Transferase</keyword>
<dbReference type="SUPFAM" id="SSF55874">
    <property type="entry name" value="ATPase domain of HSP90 chaperone/DNA topoisomerase II/histidine kinase"/>
    <property type="match status" value="1"/>
</dbReference>
<evidence type="ECO:0000259" key="6">
    <source>
        <dbReference type="PROSITE" id="PS50109"/>
    </source>
</evidence>
<proteinExistence type="predicted"/>
<feature type="domain" description="PAS" evidence="7">
    <location>
        <begin position="3"/>
        <end position="56"/>
    </location>
</feature>
<keyword evidence="10" id="KW-1185">Reference proteome</keyword>
<dbReference type="PRINTS" id="PR00344">
    <property type="entry name" value="BCTRLSENSOR"/>
</dbReference>
<dbReference type="PROSITE" id="PS50112">
    <property type="entry name" value="PAS"/>
    <property type="match status" value="1"/>
</dbReference>
<dbReference type="Pfam" id="PF02518">
    <property type="entry name" value="HATPase_c"/>
    <property type="match status" value="1"/>
</dbReference>
<evidence type="ECO:0000313" key="10">
    <source>
        <dbReference type="Proteomes" id="UP000614216"/>
    </source>
</evidence>
<name>A0A937KAV0_9BACT</name>
<evidence type="ECO:0000256" key="4">
    <source>
        <dbReference type="ARBA" id="ARBA00022679"/>
    </source>
</evidence>
<dbReference type="Pfam" id="PF13426">
    <property type="entry name" value="PAS_9"/>
    <property type="match status" value="1"/>
</dbReference>
<dbReference type="Pfam" id="PF00512">
    <property type="entry name" value="HisKA"/>
    <property type="match status" value="1"/>
</dbReference>
<dbReference type="AlphaFoldDB" id="A0A937KAV0"/>
<sequence>MYNDEIYQEVFRSGPDAVIVTNNVGQIIMTNDRVKDVFGYSRDELKGQMIELLVPKRYRTSHLGYRNCYQHKPVARPMGGGRELLALRKDGSEFFVEISLSPINIEGEKLVLAAVRDVTEKMLVSQKLQKSLAMIEKKNRELEQFAYVASHDLKEPLHTILSLVNLLSLEYKERFDERAHEYIQLISQTSERMKALIKDLLDYSRVGQALTRERVNSNQLVDSVLEDMSALIKNTGAQVKTGRLPILNTYATELRQLFQNLIANAIKFQEPGQQPEIEIKAVKEDDHWQFSVSDNGIGVEEEAREKIFRIFTRLHPRTTYEGTGIGLAQCQKIVDALGGRIWVVSTLGEGSTFYFTIPKKRNYK</sequence>
<keyword evidence="3" id="KW-0597">Phosphoprotein</keyword>
<dbReference type="InterPro" id="IPR035965">
    <property type="entry name" value="PAS-like_dom_sf"/>
</dbReference>
<organism evidence="9 10">
    <name type="scientific">Fulvivirga marina</name>
    <dbReference type="NCBI Taxonomy" id="2494733"/>
    <lineage>
        <taxon>Bacteria</taxon>
        <taxon>Pseudomonadati</taxon>
        <taxon>Bacteroidota</taxon>
        <taxon>Cytophagia</taxon>
        <taxon>Cytophagales</taxon>
        <taxon>Fulvivirgaceae</taxon>
        <taxon>Fulvivirga</taxon>
    </lineage>
</organism>
<dbReference type="InterPro" id="IPR052162">
    <property type="entry name" value="Sensor_kinase/Photoreceptor"/>
</dbReference>
<dbReference type="EC" id="2.7.13.3" evidence="2"/>
<dbReference type="PROSITE" id="PS50113">
    <property type="entry name" value="PAC"/>
    <property type="match status" value="1"/>
</dbReference>
<evidence type="ECO:0000256" key="1">
    <source>
        <dbReference type="ARBA" id="ARBA00000085"/>
    </source>
</evidence>
<dbReference type="InterPro" id="IPR003661">
    <property type="entry name" value="HisK_dim/P_dom"/>
</dbReference>
<feature type="domain" description="PAC" evidence="8">
    <location>
        <begin position="80"/>
        <end position="130"/>
    </location>
</feature>
<dbReference type="RefSeq" id="WP_202855574.1">
    <property type="nucleotide sequence ID" value="NZ_JAEUGD010000022.1"/>
</dbReference>
<dbReference type="CDD" id="cd00082">
    <property type="entry name" value="HisKA"/>
    <property type="match status" value="1"/>
</dbReference>
<dbReference type="InterPro" id="IPR036097">
    <property type="entry name" value="HisK_dim/P_sf"/>
</dbReference>
<feature type="domain" description="Histidine kinase" evidence="6">
    <location>
        <begin position="148"/>
        <end position="361"/>
    </location>
</feature>
<dbReference type="InterPro" id="IPR005467">
    <property type="entry name" value="His_kinase_dom"/>
</dbReference>
<evidence type="ECO:0000259" key="8">
    <source>
        <dbReference type="PROSITE" id="PS50113"/>
    </source>
</evidence>
<dbReference type="SMART" id="SM00388">
    <property type="entry name" value="HisKA"/>
    <property type="match status" value="1"/>
</dbReference>
<dbReference type="PANTHER" id="PTHR43304:SF1">
    <property type="entry name" value="PAC DOMAIN-CONTAINING PROTEIN"/>
    <property type="match status" value="1"/>
</dbReference>
<dbReference type="InterPro" id="IPR003594">
    <property type="entry name" value="HATPase_dom"/>
</dbReference>
<evidence type="ECO:0000259" key="7">
    <source>
        <dbReference type="PROSITE" id="PS50112"/>
    </source>
</evidence>
<comment type="catalytic activity">
    <reaction evidence="1">
        <text>ATP + protein L-histidine = ADP + protein N-phospho-L-histidine.</text>
        <dbReference type="EC" id="2.7.13.3"/>
    </reaction>
</comment>
<dbReference type="SUPFAM" id="SSF47384">
    <property type="entry name" value="Homodimeric domain of signal transducing histidine kinase"/>
    <property type="match status" value="1"/>
</dbReference>
<dbReference type="Proteomes" id="UP000614216">
    <property type="component" value="Unassembled WGS sequence"/>
</dbReference>
<keyword evidence="5" id="KW-0418">Kinase</keyword>
<evidence type="ECO:0000313" key="9">
    <source>
        <dbReference type="EMBL" id="MBL6446026.1"/>
    </source>
</evidence>
<dbReference type="SMART" id="SM00387">
    <property type="entry name" value="HATPase_c"/>
    <property type="match status" value="1"/>
</dbReference>
<dbReference type="EMBL" id="JAEUGD010000022">
    <property type="protein sequence ID" value="MBL6446026.1"/>
    <property type="molecule type" value="Genomic_DNA"/>
</dbReference>